<dbReference type="HAMAP" id="MF_00100_B">
    <property type="entry name" value="IF_2_B"/>
    <property type="match status" value="1"/>
</dbReference>
<feature type="compositionally biased region" description="Basic and acidic residues" evidence="10">
    <location>
        <begin position="130"/>
        <end position="188"/>
    </location>
</feature>
<evidence type="ECO:0000259" key="11">
    <source>
        <dbReference type="PROSITE" id="PS51722"/>
    </source>
</evidence>
<comment type="subcellular location">
    <subcellularLocation>
        <location evidence="8">Cytoplasm</location>
    </subcellularLocation>
</comment>
<feature type="compositionally biased region" description="Polar residues" evidence="10">
    <location>
        <begin position="67"/>
        <end position="82"/>
    </location>
</feature>
<proteinExistence type="inferred from homology"/>
<dbReference type="InterPro" id="IPR015760">
    <property type="entry name" value="TIF_IF2"/>
</dbReference>
<dbReference type="SUPFAM" id="SSF50447">
    <property type="entry name" value="Translation proteins"/>
    <property type="match status" value="2"/>
</dbReference>
<dbReference type="InterPro" id="IPR053905">
    <property type="entry name" value="EF-G-like_DII"/>
</dbReference>
<evidence type="ECO:0000256" key="10">
    <source>
        <dbReference type="SAM" id="MobiDB-lite"/>
    </source>
</evidence>
<feature type="region of interest" description="G-domain" evidence="8">
    <location>
        <begin position="497"/>
        <end position="645"/>
    </location>
</feature>
<dbReference type="InterPro" id="IPR000795">
    <property type="entry name" value="T_Tr_GTP-bd_dom"/>
</dbReference>
<feature type="binding site" evidence="8">
    <location>
        <begin position="549"/>
        <end position="553"/>
    </location>
    <ligand>
        <name>GTP</name>
        <dbReference type="ChEBI" id="CHEBI:37565"/>
    </ligand>
</feature>
<dbReference type="Pfam" id="PF00009">
    <property type="entry name" value="GTP_EFTU"/>
    <property type="match status" value="1"/>
</dbReference>
<dbReference type="eggNOG" id="COG0532">
    <property type="taxonomic scope" value="Bacteria"/>
</dbReference>
<feature type="region of interest" description="Disordered" evidence="10">
    <location>
        <begin position="55"/>
        <end position="82"/>
    </location>
</feature>
<dbReference type="FunFam" id="3.40.50.300:FF:000019">
    <property type="entry name" value="Translation initiation factor IF-2"/>
    <property type="match status" value="1"/>
</dbReference>
<evidence type="ECO:0000313" key="13">
    <source>
        <dbReference type="Proteomes" id="UP000005744"/>
    </source>
</evidence>
<feature type="compositionally biased region" description="Low complexity" evidence="10">
    <location>
        <begin position="189"/>
        <end position="223"/>
    </location>
</feature>
<keyword evidence="3 8" id="KW-0963">Cytoplasm</keyword>
<dbReference type="SUPFAM" id="SSF46955">
    <property type="entry name" value="Putative DNA-binding domain"/>
    <property type="match status" value="1"/>
</dbReference>
<feature type="region of interest" description="Disordered" evidence="10">
    <location>
        <begin position="107"/>
        <end position="406"/>
    </location>
</feature>
<dbReference type="Pfam" id="PF04760">
    <property type="entry name" value="IF2_N"/>
    <property type="match status" value="2"/>
</dbReference>
<feature type="compositionally biased region" description="Polar residues" evidence="10">
    <location>
        <begin position="261"/>
        <end position="273"/>
    </location>
</feature>
<keyword evidence="13" id="KW-1185">Reference proteome</keyword>
<sequence>MAEVTVKQFADVVGIPLERLLNQLGEAGLPTKNADDNINDREKLQLLTHLRQLHGKDVEKPVAPHSSGGNSSEPNKITLTRKTVSEIRVPSATQGGRAKTVSVEVRKKRTYVKRPAGDDEPKITQFIQQEKLDAAQRDVEAEIRRQEEAESRRKQETAEKVRLEAEEKQRREVQARKQTQEKPAHERVTAPAQANAVATPQTATPPAQTSPSMSSSHQPQVQVIAKNTVTVEVRAEKTEKTARPTENRGQGQQRTNHHNRSQQQTTSTGTNANRSERQERTEQTRQPQATQAQQPQNTAKKATDAKRKPPVAAPIIPTVDDSDDDEILNLVDEERLGKGGKQNKVARPSKVVSKDKGGREGKSAPSGRERDDRPTKHERQQDDVGGKHRKKQKKVGKFDQPLHGFNKPTAPIIREVSIPETITVADLAQKMSVKAAEVIKVMIKLGSMVTINQILDQTTAAVLVEEMGHTPKLLKENALEEEVMQTQLEGHHTTRAPVVTIMGHVDHGKTSLLDYIRVAKVAAGEAGGITQHIGAYHVDTPRGTICFLDTPGHAAFTAMRARGAKATDIVVLVVAADDGVMPQTIEAIQHAKAAKVPIVVAVNKIDKPQADPDRVKQELSGYEVVSEEWGGDTMFVSVSAKTGQGIDNLLEAILLQAEVLELTTVVDGAARGVVIESRLDKGRGVVATVLVQSGTLRRGDILLTGQEFGKVRALIDEHGKPIEAAGPSVPVEVLGLSGMPSAGDEAIVVADERKAREIALFRQGKFREVKLARQQAAKLENMFSQMQTGQVNTLTIVLKTDVGGSLEALQDSLIKLSTDEVKVNIIGSGVGAITESDVNLAIASNAILIGFNVRADNTARRIISEEEVDLHYYSVIYEAIDEVKKALGGMLAPEVKEVIIGLAEARQVFRVSKVGTIAGCLVTEGVIKRQCPIRVLRNNVVVFEGELDSLRRFKDDVNEVKAGTECGIGVKNFNDLQEGDQIEVYDKVTIQRKL</sequence>
<feature type="binding site" evidence="8">
    <location>
        <begin position="503"/>
        <end position="510"/>
    </location>
    <ligand>
        <name>GTP</name>
        <dbReference type="ChEBI" id="CHEBI:37565"/>
    </ligand>
</feature>
<evidence type="ECO:0000256" key="9">
    <source>
        <dbReference type="RuleBase" id="RU000644"/>
    </source>
</evidence>
<dbReference type="InterPro" id="IPR013575">
    <property type="entry name" value="IF2_assoc_dom_bac"/>
</dbReference>
<dbReference type="InterPro" id="IPR009000">
    <property type="entry name" value="Transl_B-barrel_sf"/>
</dbReference>
<dbReference type="Pfam" id="PF22042">
    <property type="entry name" value="EF-G_D2"/>
    <property type="match status" value="1"/>
</dbReference>
<dbReference type="InterPro" id="IPR000178">
    <property type="entry name" value="TF_IF2_bacterial-like"/>
</dbReference>
<dbReference type="GO" id="GO:0005525">
    <property type="term" value="F:GTP binding"/>
    <property type="evidence" value="ECO:0007669"/>
    <property type="project" value="UniProtKB-KW"/>
</dbReference>
<keyword evidence="5 8" id="KW-0547">Nucleotide-binding</keyword>
<dbReference type="InterPro" id="IPR023115">
    <property type="entry name" value="TIF_IF2_dom3"/>
</dbReference>
<dbReference type="FunFam" id="2.40.30.10:FF:000007">
    <property type="entry name" value="Translation initiation factor IF-2"/>
    <property type="match status" value="1"/>
</dbReference>
<evidence type="ECO:0000313" key="12">
    <source>
        <dbReference type="EMBL" id="EIJ43930.1"/>
    </source>
</evidence>
<protein>
    <recommendedName>
        <fullName evidence="2 8">Translation initiation factor IF-2</fullName>
    </recommendedName>
</protein>
<feature type="binding site" evidence="8">
    <location>
        <begin position="603"/>
        <end position="606"/>
    </location>
    <ligand>
        <name>GTP</name>
        <dbReference type="ChEBI" id="CHEBI:37565"/>
    </ligand>
</feature>
<comment type="similarity">
    <text evidence="1 8 9">Belongs to the TRAFAC class translation factor GTPase superfamily. Classic translation factor GTPase family. IF-2 subfamily.</text>
</comment>
<dbReference type="InterPro" id="IPR006847">
    <property type="entry name" value="IF2_N"/>
</dbReference>
<dbReference type="NCBIfam" id="TIGR00487">
    <property type="entry name" value="IF-2"/>
    <property type="match status" value="1"/>
</dbReference>
<dbReference type="GO" id="GO:0003743">
    <property type="term" value="F:translation initiation factor activity"/>
    <property type="evidence" value="ECO:0007669"/>
    <property type="project" value="UniProtKB-UniRule"/>
</dbReference>
<dbReference type="SUPFAM" id="SSF52156">
    <property type="entry name" value="Initiation factor IF2/eIF5b, domain 3"/>
    <property type="match status" value="1"/>
</dbReference>
<feature type="compositionally biased region" description="Basic and acidic residues" evidence="10">
    <location>
        <begin position="274"/>
        <end position="283"/>
    </location>
</feature>
<dbReference type="Gene3D" id="3.40.50.300">
    <property type="entry name" value="P-loop containing nucleotide triphosphate hydrolases"/>
    <property type="match status" value="1"/>
</dbReference>
<feature type="domain" description="Tr-type G" evidence="11">
    <location>
        <begin position="494"/>
        <end position="663"/>
    </location>
</feature>
<dbReference type="AlphaFoldDB" id="I3CJY7"/>
<feature type="compositionally biased region" description="Low complexity" evidence="10">
    <location>
        <begin position="284"/>
        <end position="296"/>
    </location>
</feature>
<dbReference type="CDD" id="cd03692">
    <property type="entry name" value="mtIF2_IVc"/>
    <property type="match status" value="1"/>
</dbReference>
<dbReference type="OrthoDB" id="9811804at2"/>
<name>I3CJY7_9GAMM</name>
<dbReference type="PROSITE" id="PS01176">
    <property type="entry name" value="IF2"/>
    <property type="match status" value="1"/>
</dbReference>
<dbReference type="NCBIfam" id="TIGR00231">
    <property type="entry name" value="small_GTP"/>
    <property type="match status" value="1"/>
</dbReference>
<dbReference type="CDD" id="cd03702">
    <property type="entry name" value="IF2_mtIF2_II"/>
    <property type="match status" value="1"/>
</dbReference>
<accession>I3CJY7</accession>
<feature type="compositionally biased region" description="Basic and acidic residues" evidence="10">
    <location>
        <begin position="352"/>
        <end position="386"/>
    </location>
</feature>
<evidence type="ECO:0000256" key="3">
    <source>
        <dbReference type="ARBA" id="ARBA00022490"/>
    </source>
</evidence>
<dbReference type="Gene3D" id="2.40.30.10">
    <property type="entry name" value="Translation factors"/>
    <property type="match status" value="2"/>
</dbReference>
<evidence type="ECO:0000256" key="6">
    <source>
        <dbReference type="ARBA" id="ARBA00022917"/>
    </source>
</evidence>
<dbReference type="GO" id="GO:0005829">
    <property type="term" value="C:cytosol"/>
    <property type="evidence" value="ECO:0007669"/>
    <property type="project" value="TreeGrafter"/>
</dbReference>
<dbReference type="Pfam" id="PF11987">
    <property type="entry name" value="IF-2"/>
    <property type="match status" value="1"/>
</dbReference>
<dbReference type="SUPFAM" id="SSF52540">
    <property type="entry name" value="P-loop containing nucleoside triphosphate hydrolases"/>
    <property type="match status" value="1"/>
</dbReference>
<dbReference type="Gene3D" id="3.30.56.50">
    <property type="entry name" value="Putative DNA-binding domain, N-terminal subdomain of bacterial translation initiation factor IF2"/>
    <property type="match status" value="1"/>
</dbReference>
<dbReference type="EMBL" id="JH600070">
    <property type="protein sequence ID" value="EIJ43930.1"/>
    <property type="molecule type" value="Genomic_DNA"/>
</dbReference>
<keyword evidence="7 8" id="KW-0342">GTP-binding</keyword>
<keyword evidence="4 8" id="KW-0396">Initiation factor</keyword>
<dbReference type="STRING" id="395493.BegalDRAFT_3105"/>
<dbReference type="PROSITE" id="PS51722">
    <property type="entry name" value="G_TR_2"/>
    <property type="match status" value="1"/>
</dbReference>
<keyword evidence="6 8" id="KW-0648">Protein biosynthesis</keyword>
<dbReference type="InterPro" id="IPR027417">
    <property type="entry name" value="P-loop_NTPase"/>
</dbReference>
<gene>
    <name evidence="8" type="primary">infB</name>
    <name evidence="12" type="ORF">BegalDRAFT_3105</name>
</gene>
<dbReference type="Gene3D" id="3.40.50.10050">
    <property type="entry name" value="Translation initiation factor IF- 2, domain 3"/>
    <property type="match status" value="1"/>
</dbReference>
<dbReference type="InterPro" id="IPR009061">
    <property type="entry name" value="DNA-bd_dom_put_sf"/>
</dbReference>
<evidence type="ECO:0000256" key="5">
    <source>
        <dbReference type="ARBA" id="ARBA00022741"/>
    </source>
</evidence>
<evidence type="ECO:0000256" key="2">
    <source>
        <dbReference type="ARBA" id="ARBA00020675"/>
    </source>
</evidence>
<dbReference type="FunFam" id="3.40.50.10050:FF:000001">
    <property type="entry name" value="Translation initiation factor IF-2"/>
    <property type="match status" value="1"/>
</dbReference>
<dbReference type="InterPro" id="IPR036925">
    <property type="entry name" value="TIF_IF2_dom3_sf"/>
</dbReference>
<dbReference type="RefSeq" id="WP_002691550.1">
    <property type="nucleotide sequence ID" value="NZ_JH600070.1"/>
</dbReference>
<comment type="function">
    <text evidence="8 9">One of the essential components for the initiation of protein synthesis. Protects formylmethionyl-tRNA from spontaneous hydrolysis and promotes its binding to the 30S ribosomal subunits. Also involved in the hydrolysis of GTP during the formation of the 70S ribosomal complex.</text>
</comment>
<dbReference type="HOGENOM" id="CLU_006301_6_3_6"/>
<dbReference type="Pfam" id="PF08364">
    <property type="entry name" value="IF2_assoc"/>
    <property type="match status" value="1"/>
</dbReference>
<feature type="compositionally biased region" description="Basic and acidic residues" evidence="10">
    <location>
        <begin position="233"/>
        <end position="246"/>
    </location>
</feature>
<organism evidence="12 13">
    <name type="scientific">Beggiatoa alba B18LD</name>
    <dbReference type="NCBI Taxonomy" id="395493"/>
    <lineage>
        <taxon>Bacteria</taxon>
        <taxon>Pseudomonadati</taxon>
        <taxon>Pseudomonadota</taxon>
        <taxon>Gammaproteobacteria</taxon>
        <taxon>Thiotrichales</taxon>
        <taxon>Thiotrichaceae</taxon>
        <taxon>Beggiatoa</taxon>
    </lineage>
</organism>
<dbReference type="CDD" id="cd01887">
    <property type="entry name" value="IF2_eIF5B"/>
    <property type="match status" value="1"/>
</dbReference>
<dbReference type="InterPro" id="IPR005225">
    <property type="entry name" value="Small_GTP-bd"/>
</dbReference>
<dbReference type="FunFam" id="2.40.30.10:FF:000008">
    <property type="entry name" value="Translation initiation factor IF-2"/>
    <property type="match status" value="1"/>
</dbReference>
<reference evidence="12 13" key="1">
    <citation type="submission" date="2011-11" db="EMBL/GenBank/DDBJ databases">
        <title>Improved High-Quality Draft sequence of Beggiatoa alba B18lD.</title>
        <authorList>
            <consortium name="US DOE Joint Genome Institute"/>
            <person name="Lucas S."/>
            <person name="Han J."/>
            <person name="Lapidus A."/>
            <person name="Cheng J.-F."/>
            <person name="Goodwin L."/>
            <person name="Pitluck S."/>
            <person name="Peters L."/>
            <person name="Mikhailova N."/>
            <person name="Held B."/>
            <person name="Detter J.C."/>
            <person name="Han C."/>
            <person name="Tapia R."/>
            <person name="Land M."/>
            <person name="Hauser L."/>
            <person name="Kyrpides N."/>
            <person name="Ivanova N."/>
            <person name="Pagani I."/>
            <person name="Samuel K."/>
            <person name="Teske A."/>
            <person name="Mueller J."/>
            <person name="Woyke T."/>
        </authorList>
    </citation>
    <scope>NUCLEOTIDE SEQUENCE [LARGE SCALE GENOMIC DNA]</scope>
    <source>
        <strain evidence="12 13">B18LD</strain>
    </source>
</reference>
<dbReference type="PANTHER" id="PTHR43381">
    <property type="entry name" value="TRANSLATION INITIATION FACTOR IF-2-RELATED"/>
    <property type="match status" value="1"/>
</dbReference>
<evidence type="ECO:0000256" key="7">
    <source>
        <dbReference type="ARBA" id="ARBA00023134"/>
    </source>
</evidence>
<evidence type="ECO:0000256" key="8">
    <source>
        <dbReference type="HAMAP-Rule" id="MF_00100"/>
    </source>
</evidence>
<dbReference type="PANTHER" id="PTHR43381:SF5">
    <property type="entry name" value="TR-TYPE G DOMAIN-CONTAINING PROTEIN"/>
    <property type="match status" value="1"/>
</dbReference>
<evidence type="ECO:0000256" key="1">
    <source>
        <dbReference type="ARBA" id="ARBA00007733"/>
    </source>
</evidence>
<dbReference type="Proteomes" id="UP000005744">
    <property type="component" value="Unassembled WGS sequence"/>
</dbReference>
<evidence type="ECO:0000256" key="4">
    <source>
        <dbReference type="ARBA" id="ARBA00022540"/>
    </source>
</evidence>
<dbReference type="InterPro" id="IPR044145">
    <property type="entry name" value="IF2_II"/>
</dbReference>
<dbReference type="GO" id="GO:0003924">
    <property type="term" value="F:GTPase activity"/>
    <property type="evidence" value="ECO:0007669"/>
    <property type="project" value="UniProtKB-UniRule"/>
</dbReference>